<feature type="chain" id="PRO_5046664105" evidence="1">
    <location>
        <begin position="26"/>
        <end position="184"/>
    </location>
</feature>
<gene>
    <name evidence="2" type="ORF">M0654_13895</name>
</gene>
<dbReference type="Gene3D" id="2.40.160.20">
    <property type="match status" value="1"/>
</dbReference>
<feature type="signal peptide" evidence="1">
    <location>
        <begin position="1"/>
        <end position="25"/>
    </location>
</feature>
<sequence>MSRALWGSVAGAVAAAALLSSPVSAQEQIFDEVRFGLSASIQEKETFEPGVFPSATVFFDPFDQRGATTFLDHVLRPRVHVGAIVSTTGGANQAFAGFTWTANFTEKFFLDLSFGGSVTDASLDDPNKRPVVGCRLQFHEAAALGYNIDQNWRVMATIEHSSNADLCDENDGLSYAGLAVGYKF</sequence>
<dbReference type="Pfam" id="PF09411">
    <property type="entry name" value="PagL"/>
    <property type="match status" value="1"/>
</dbReference>
<evidence type="ECO:0000313" key="3">
    <source>
        <dbReference type="Proteomes" id="UP001202827"/>
    </source>
</evidence>
<accession>A0ABT0ITD8</accession>
<dbReference type="Proteomes" id="UP001202827">
    <property type="component" value="Unassembled WGS sequence"/>
</dbReference>
<reference evidence="2 3" key="1">
    <citation type="submission" date="2022-04" db="EMBL/GenBank/DDBJ databases">
        <title>Rhizobium coralii sp. nov., isolated from coral Turbinaria peltata.</title>
        <authorList>
            <person name="Sun H."/>
        </authorList>
    </citation>
    <scope>NUCLEOTIDE SEQUENCE [LARGE SCALE GENOMIC DNA]</scope>
    <source>
        <strain evidence="2 3">NTR19</strain>
    </source>
</reference>
<name>A0ABT0ITD8_9HYPH</name>
<keyword evidence="1" id="KW-0732">Signal</keyword>
<dbReference type="InterPro" id="IPR018550">
    <property type="entry name" value="Lipid-A_deacylase-rel"/>
</dbReference>
<comment type="caution">
    <text evidence="2">The sequence shown here is derived from an EMBL/GenBank/DDBJ whole genome shotgun (WGS) entry which is preliminary data.</text>
</comment>
<proteinExistence type="predicted"/>
<evidence type="ECO:0000256" key="1">
    <source>
        <dbReference type="SAM" id="SignalP"/>
    </source>
</evidence>
<dbReference type="GO" id="GO:0016787">
    <property type="term" value="F:hydrolase activity"/>
    <property type="evidence" value="ECO:0007669"/>
    <property type="project" value="UniProtKB-KW"/>
</dbReference>
<organism evidence="2 3">
    <name type="scientific">Neorhizobium turbinariae</name>
    <dbReference type="NCBI Taxonomy" id="2937795"/>
    <lineage>
        <taxon>Bacteria</taxon>
        <taxon>Pseudomonadati</taxon>
        <taxon>Pseudomonadota</taxon>
        <taxon>Alphaproteobacteria</taxon>
        <taxon>Hyphomicrobiales</taxon>
        <taxon>Rhizobiaceae</taxon>
        <taxon>Rhizobium/Agrobacterium group</taxon>
        <taxon>Neorhizobium</taxon>
    </lineage>
</organism>
<keyword evidence="3" id="KW-1185">Reference proteome</keyword>
<protein>
    <submittedName>
        <fullName evidence="2">Acyloxyacyl hydrolase</fullName>
    </submittedName>
</protein>
<keyword evidence="2" id="KW-0378">Hydrolase</keyword>
<evidence type="ECO:0000313" key="2">
    <source>
        <dbReference type="EMBL" id="MCK8781074.1"/>
    </source>
</evidence>
<dbReference type="EMBL" id="JALPRY010000015">
    <property type="protein sequence ID" value="MCK8781074.1"/>
    <property type="molecule type" value="Genomic_DNA"/>
</dbReference>
<dbReference type="RefSeq" id="WP_248683650.1">
    <property type="nucleotide sequence ID" value="NZ_JALPRY010000015.1"/>
</dbReference>